<sequence length="615" mass="64922">MVRDARPFIGTPWKKPIHIAIEKAIVRTQIMLLSKLISVSVVLPLALAVNVDYTKLHTKQGDKLPDFSFCGYHASNDPLPAANRAATSLLSAASGDQTQRIQDALDRISSSGGGVLHLKAGEYQLASGVTIPPRTSLRGDGPGKTKIQLKDGTKVAFTMGTKVKDPKLETPVDITDSYVPVGSNKVTVKSASGLKVGQSVYVQRAVTQKWVNANGMGNLGKDKHWLTPQDTVFQPRKIQAISSNAVTLDVPLTDQLDARYMQPQLAPYTPPAAPTEMGLEALSIALSPSCSGHAIGREGDAKCFGGAALAVLAWTTDSYARDVAVTGYNNAVNVAANASRLTLQRLVITRNGRTDGSHGYAADIGVSGSQVLVVDSATRVSDDKVDMKAFPVVTQGLTAGPNCVVRYAAPQADMQIQPHAHWAHGFLVDNSTATTDLINRGDHGSGHGWAINSGVAWNVDADYEIQSPPLGTNWGVGCRGGTKGKGNNGTMVAEGEVVTPASLFEAQLAASPAAARAASSSANGQTQWNTWAISSPGPLALNFSRFRDDDAFELPPNSLYTPIDEILAGWASGELKPKEQPAETFAEMVGGNIVGTSSGGWVGLEGCPCWQHEDP</sequence>
<proteinExistence type="predicted"/>
<evidence type="ECO:0000313" key="2">
    <source>
        <dbReference type="Proteomes" id="UP001392437"/>
    </source>
</evidence>
<dbReference type="InterPro" id="IPR011050">
    <property type="entry name" value="Pectin_lyase_fold/virulence"/>
</dbReference>
<dbReference type="EMBL" id="JAQQWP010000012">
    <property type="protein sequence ID" value="KAK8092798.1"/>
    <property type="molecule type" value="Genomic_DNA"/>
</dbReference>
<evidence type="ECO:0008006" key="3">
    <source>
        <dbReference type="Google" id="ProtNLM"/>
    </source>
</evidence>
<gene>
    <name evidence="1" type="ORF">PG999_014385</name>
</gene>
<reference evidence="1 2" key="1">
    <citation type="submission" date="2023-01" db="EMBL/GenBank/DDBJ databases">
        <title>Analysis of 21 Apiospora genomes using comparative genomics revels a genus with tremendous synthesis potential of carbohydrate active enzymes and secondary metabolites.</title>
        <authorList>
            <person name="Sorensen T."/>
        </authorList>
    </citation>
    <scope>NUCLEOTIDE SEQUENCE [LARGE SCALE GENOMIC DNA]</scope>
    <source>
        <strain evidence="1 2">CBS 117206</strain>
    </source>
</reference>
<keyword evidence="2" id="KW-1185">Reference proteome</keyword>
<dbReference type="InterPro" id="IPR012334">
    <property type="entry name" value="Pectin_lyas_fold"/>
</dbReference>
<evidence type="ECO:0000313" key="1">
    <source>
        <dbReference type="EMBL" id="KAK8092798.1"/>
    </source>
</evidence>
<protein>
    <recommendedName>
        <fullName evidence="3">Pectate lyase superfamily protein domain-containing protein</fullName>
    </recommendedName>
</protein>
<comment type="caution">
    <text evidence="1">The sequence shown here is derived from an EMBL/GenBank/DDBJ whole genome shotgun (WGS) entry which is preliminary data.</text>
</comment>
<dbReference type="Proteomes" id="UP001392437">
    <property type="component" value="Unassembled WGS sequence"/>
</dbReference>
<dbReference type="Gene3D" id="2.160.20.10">
    <property type="entry name" value="Single-stranded right-handed beta-helix, Pectin lyase-like"/>
    <property type="match status" value="1"/>
</dbReference>
<accession>A0AAW0QE67</accession>
<dbReference type="AlphaFoldDB" id="A0AAW0QE67"/>
<name>A0AAW0QE67_9PEZI</name>
<dbReference type="SUPFAM" id="SSF51126">
    <property type="entry name" value="Pectin lyase-like"/>
    <property type="match status" value="1"/>
</dbReference>
<organism evidence="1 2">
    <name type="scientific">Apiospora kogelbergensis</name>
    <dbReference type="NCBI Taxonomy" id="1337665"/>
    <lineage>
        <taxon>Eukaryota</taxon>
        <taxon>Fungi</taxon>
        <taxon>Dikarya</taxon>
        <taxon>Ascomycota</taxon>
        <taxon>Pezizomycotina</taxon>
        <taxon>Sordariomycetes</taxon>
        <taxon>Xylariomycetidae</taxon>
        <taxon>Amphisphaeriales</taxon>
        <taxon>Apiosporaceae</taxon>
        <taxon>Apiospora</taxon>
    </lineage>
</organism>